<feature type="domain" description="Glycosyltransferase 2-like" evidence="1">
    <location>
        <begin position="5"/>
        <end position="164"/>
    </location>
</feature>
<reference evidence="2 3" key="1">
    <citation type="journal article" date="2014" name="Int. J. Syst. Evol. Microbiol.">
        <title>Complete genome sequence of Corynebacterium casei LMG S-19264T (=DSM 44701T), isolated from a smear-ripened cheese.</title>
        <authorList>
            <consortium name="US DOE Joint Genome Institute (JGI-PGF)"/>
            <person name="Walter F."/>
            <person name="Albersmeier A."/>
            <person name="Kalinowski J."/>
            <person name="Ruckert C."/>
        </authorList>
    </citation>
    <scope>NUCLEOTIDE SEQUENCE [LARGE SCALE GENOMIC DNA]</scope>
    <source>
        <strain evidence="2 3">KCTC 12866</strain>
    </source>
</reference>
<dbReference type="InterPro" id="IPR029044">
    <property type="entry name" value="Nucleotide-diphossugar_trans"/>
</dbReference>
<proteinExistence type="predicted"/>
<name>A0A8J3D1T6_9BACT</name>
<keyword evidence="3" id="KW-1185">Reference proteome</keyword>
<dbReference type="Gene3D" id="3.90.550.10">
    <property type="entry name" value="Spore Coat Polysaccharide Biosynthesis Protein SpsA, Chain A"/>
    <property type="match status" value="1"/>
</dbReference>
<dbReference type="CDD" id="cd06433">
    <property type="entry name" value="GT_2_WfgS_like"/>
    <property type="match status" value="1"/>
</dbReference>
<organism evidence="2 3">
    <name type="scientific">Persicitalea jodogahamensis</name>
    <dbReference type="NCBI Taxonomy" id="402147"/>
    <lineage>
        <taxon>Bacteria</taxon>
        <taxon>Pseudomonadati</taxon>
        <taxon>Bacteroidota</taxon>
        <taxon>Cytophagia</taxon>
        <taxon>Cytophagales</taxon>
        <taxon>Spirosomataceae</taxon>
        <taxon>Persicitalea</taxon>
    </lineage>
</organism>
<dbReference type="Proteomes" id="UP000598271">
    <property type="component" value="Unassembled WGS sequence"/>
</dbReference>
<dbReference type="EMBL" id="BMXF01000001">
    <property type="protein sequence ID" value="GHB56790.1"/>
    <property type="molecule type" value="Genomic_DNA"/>
</dbReference>
<protein>
    <submittedName>
        <fullName evidence="2">Glycosyl transferase</fullName>
    </submittedName>
</protein>
<comment type="caution">
    <text evidence="2">The sequence shown here is derived from an EMBL/GenBank/DDBJ whole genome shotgun (WGS) entry which is preliminary data.</text>
</comment>
<dbReference type="PANTHER" id="PTHR22916:SF3">
    <property type="entry name" value="UDP-GLCNAC:BETAGAL BETA-1,3-N-ACETYLGLUCOSAMINYLTRANSFERASE-LIKE PROTEIN 1"/>
    <property type="match status" value="1"/>
</dbReference>
<dbReference type="AlphaFoldDB" id="A0A8J3D1T6"/>
<dbReference type="Pfam" id="PF00535">
    <property type="entry name" value="Glycos_transf_2"/>
    <property type="match status" value="1"/>
</dbReference>
<dbReference type="InterPro" id="IPR001173">
    <property type="entry name" value="Glyco_trans_2-like"/>
</dbReference>
<dbReference type="PANTHER" id="PTHR22916">
    <property type="entry name" value="GLYCOSYLTRANSFERASE"/>
    <property type="match status" value="1"/>
</dbReference>
<keyword evidence="2" id="KW-0808">Transferase</keyword>
<dbReference type="RefSeq" id="WP_189563025.1">
    <property type="nucleotide sequence ID" value="NZ_BMXF01000001.1"/>
</dbReference>
<evidence type="ECO:0000313" key="3">
    <source>
        <dbReference type="Proteomes" id="UP000598271"/>
    </source>
</evidence>
<gene>
    <name evidence="2" type="ORF">GCM10007390_07720</name>
</gene>
<evidence type="ECO:0000313" key="2">
    <source>
        <dbReference type="EMBL" id="GHB56790.1"/>
    </source>
</evidence>
<evidence type="ECO:0000259" key="1">
    <source>
        <dbReference type="Pfam" id="PF00535"/>
    </source>
</evidence>
<dbReference type="SUPFAM" id="SSF53448">
    <property type="entry name" value="Nucleotide-diphospho-sugar transferases"/>
    <property type="match status" value="1"/>
</dbReference>
<sequence>MPLLTIITITYNAEQFLERTLRSVAKAARLVPGVVDEVEYILVDGASQDGTLQIAEQYSSLFTRILSEPDKGLYDAMNKGLSLATGDYLWFLNAGDEVHDGQVLSRLLHAFQDPADVYYSDALFVDDSGQEIGLRSQVTPHALPKEIHWQDFALGMKISHQAFIVRRTIVPAYDTTNLSADIDWEIKCLKRSQKTVYLPFVLCRYLTGGISARHRRRSLLDRFKVLRGHFGLFPTVVNHIRIVARGLRFYSFKK</sequence>
<dbReference type="GO" id="GO:0016758">
    <property type="term" value="F:hexosyltransferase activity"/>
    <property type="evidence" value="ECO:0007669"/>
    <property type="project" value="UniProtKB-ARBA"/>
</dbReference>
<accession>A0A8J3D1T6</accession>